<evidence type="ECO:0000256" key="4">
    <source>
        <dbReference type="ARBA" id="ARBA00022741"/>
    </source>
</evidence>
<evidence type="ECO:0000313" key="11">
    <source>
        <dbReference type="EMBL" id="CAD7224538.1"/>
    </source>
</evidence>
<evidence type="ECO:0000256" key="1">
    <source>
        <dbReference type="ARBA" id="ARBA00004448"/>
    </source>
</evidence>
<evidence type="ECO:0000256" key="7">
    <source>
        <dbReference type="ARBA" id="ARBA00023136"/>
    </source>
</evidence>
<organism evidence="11">
    <name type="scientific">Cyprideis torosa</name>
    <dbReference type="NCBI Taxonomy" id="163714"/>
    <lineage>
        <taxon>Eukaryota</taxon>
        <taxon>Metazoa</taxon>
        <taxon>Ecdysozoa</taxon>
        <taxon>Arthropoda</taxon>
        <taxon>Crustacea</taxon>
        <taxon>Oligostraca</taxon>
        <taxon>Ostracoda</taxon>
        <taxon>Podocopa</taxon>
        <taxon>Podocopida</taxon>
        <taxon>Cytherocopina</taxon>
        <taxon>Cytheroidea</taxon>
        <taxon>Cytherideidae</taxon>
        <taxon>Cyprideis</taxon>
    </lineage>
</organism>
<dbReference type="CDD" id="cd18582">
    <property type="entry name" value="ABC_6TM_ATM1_ABCB7"/>
    <property type="match status" value="1"/>
</dbReference>
<sequence length="634" mass="70696">MWAVGRAGLLPAALTRRRVLLTCAVCFRNAELRRSDFHSWSHPKFDAGPHRLFLPFGSLPFSSTRNSSSSTNKIRALNFRWRRKFWKNLPLLGTQDGVHRPHMHLAGGELVKREAIGIQHEKPISNQEIISQMWKHIWPKGRWDHRSRVLTSLGLLVVGKVMNIQVPYIFKHGVDGLNEFLRENAGLDIVADGTTTGVAFIYATMLAYGAARIGAIGFQELRNSVFAKVAQDSIRQVALEVFRHLHRMDMEFHLSRQTGAVTKAIDRGSRGINFILSALVFNVVPTIFEVGLVTFLLWASCGPEFSAIVVGCISLYTAFTLLITKWRTKFRIQMNQAESVAGNQCIDSLINYETVKYFNNEEYEASRYNRVLIEYEKAALKTTTSLAMLNFGQQFIFSTSLAAIMYLATSKILKGEMTIGDLVLVNGLLFQLSLPLGFLGSVYREVKQSLVDMENLFLLLKQESKIQVGRSPEQYLSTILNPIDLNVTFNEAHIVFDNVTFAYPSQPLKPVLKNLSFEVPTGKQIALVGERGLKLSGGEKQRVTIARAILKNSPIMIFDEASSSLDSITEKAVLVGIRAAEPDSKELLNTDSAALVILKTRTVPPEADESKVTDLARPGASPMLFLSLHVPSAL</sequence>
<dbReference type="Pfam" id="PF00005">
    <property type="entry name" value="ABC_tran"/>
    <property type="match status" value="1"/>
</dbReference>
<dbReference type="InterPro" id="IPR036640">
    <property type="entry name" value="ABC1_TM_sf"/>
</dbReference>
<keyword evidence="4" id="KW-0547">Nucleotide-binding</keyword>
<evidence type="ECO:0000256" key="5">
    <source>
        <dbReference type="ARBA" id="ARBA00022840"/>
    </source>
</evidence>
<keyword evidence="6" id="KW-1133">Transmembrane helix</keyword>
<comment type="subcellular location">
    <subcellularLocation>
        <location evidence="1">Mitochondrion inner membrane</location>
        <topology evidence="1">Multi-pass membrane protein</topology>
    </subcellularLocation>
</comment>
<dbReference type="Pfam" id="PF00664">
    <property type="entry name" value="ABC_membrane"/>
    <property type="match status" value="1"/>
</dbReference>
<evidence type="ECO:0000256" key="10">
    <source>
        <dbReference type="ARBA" id="ARBA00048046"/>
    </source>
</evidence>
<dbReference type="InterPro" id="IPR027417">
    <property type="entry name" value="P-loop_NTPase"/>
</dbReference>
<dbReference type="InterPro" id="IPR011527">
    <property type="entry name" value="ABC1_TM_dom"/>
</dbReference>
<dbReference type="PANTHER" id="PTHR24221:SF402">
    <property type="entry name" value="IRON-SULFUR CLUSTERS TRANSPORTER ABCB7, MITOCHONDRIAL"/>
    <property type="match status" value="1"/>
</dbReference>
<dbReference type="Gene3D" id="1.20.1560.10">
    <property type="entry name" value="ABC transporter type 1, transmembrane domain"/>
    <property type="match status" value="1"/>
</dbReference>
<gene>
    <name evidence="11" type="ORF">CTOB1V02_LOCUS2495</name>
</gene>
<dbReference type="PANTHER" id="PTHR24221">
    <property type="entry name" value="ATP-BINDING CASSETTE SUB-FAMILY B"/>
    <property type="match status" value="1"/>
</dbReference>
<comment type="catalytic activity">
    <reaction evidence="10">
        <text>(glutathione)4[2Fe(III)-2S] cluster(in) + ATP + H2O = (glutathione)4[2Fe(III)-2S] cluster(out) + ADP + phosphate + H(+)</text>
        <dbReference type="Rhea" id="RHEA:67028"/>
        <dbReference type="ChEBI" id="CHEBI:15377"/>
        <dbReference type="ChEBI" id="CHEBI:15378"/>
        <dbReference type="ChEBI" id="CHEBI:30616"/>
        <dbReference type="ChEBI" id="CHEBI:43474"/>
        <dbReference type="ChEBI" id="CHEBI:167627"/>
        <dbReference type="ChEBI" id="CHEBI:456216"/>
    </reaction>
    <physiologicalReaction direction="left-to-right" evidence="10">
        <dbReference type="Rhea" id="RHEA:67029"/>
    </physiologicalReaction>
</comment>
<dbReference type="Gene3D" id="3.40.50.300">
    <property type="entry name" value="P-loop containing nucleotide triphosphate hydrolases"/>
    <property type="match status" value="2"/>
</dbReference>
<evidence type="ECO:0000256" key="6">
    <source>
        <dbReference type="ARBA" id="ARBA00022989"/>
    </source>
</evidence>
<dbReference type="GO" id="GO:0016887">
    <property type="term" value="F:ATP hydrolysis activity"/>
    <property type="evidence" value="ECO:0007669"/>
    <property type="project" value="InterPro"/>
</dbReference>
<name>A0A7R8W534_9CRUS</name>
<dbReference type="AlphaFoldDB" id="A0A7R8W534"/>
<dbReference type="SUPFAM" id="SSF52540">
    <property type="entry name" value="P-loop containing nucleoside triphosphate hydrolases"/>
    <property type="match status" value="1"/>
</dbReference>
<dbReference type="InterPro" id="IPR017871">
    <property type="entry name" value="ABC_transporter-like_CS"/>
</dbReference>
<dbReference type="SUPFAM" id="SSF90123">
    <property type="entry name" value="ABC transporter transmembrane region"/>
    <property type="match status" value="1"/>
</dbReference>
<dbReference type="GO" id="GO:0005524">
    <property type="term" value="F:ATP binding"/>
    <property type="evidence" value="ECO:0007669"/>
    <property type="project" value="UniProtKB-KW"/>
</dbReference>
<keyword evidence="2" id="KW-0813">Transport</keyword>
<evidence type="ECO:0000256" key="3">
    <source>
        <dbReference type="ARBA" id="ARBA00022692"/>
    </source>
</evidence>
<dbReference type="PROSITE" id="PS00211">
    <property type="entry name" value="ABC_TRANSPORTER_1"/>
    <property type="match status" value="1"/>
</dbReference>
<dbReference type="OrthoDB" id="6500128at2759"/>
<evidence type="ECO:0000256" key="2">
    <source>
        <dbReference type="ARBA" id="ARBA00022448"/>
    </source>
</evidence>
<keyword evidence="3" id="KW-0812">Transmembrane</keyword>
<dbReference type="InterPro" id="IPR003439">
    <property type="entry name" value="ABC_transporter-like_ATP-bd"/>
</dbReference>
<proteinExistence type="predicted"/>
<keyword evidence="7" id="KW-0472">Membrane</keyword>
<dbReference type="GO" id="GO:0006879">
    <property type="term" value="P:intracellular iron ion homeostasis"/>
    <property type="evidence" value="ECO:0007669"/>
    <property type="project" value="TreeGrafter"/>
</dbReference>
<accession>A0A7R8W534</accession>
<dbReference type="PROSITE" id="PS50893">
    <property type="entry name" value="ABC_TRANSPORTER_2"/>
    <property type="match status" value="1"/>
</dbReference>
<dbReference type="PROSITE" id="PS50929">
    <property type="entry name" value="ABC_TM1F"/>
    <property type="match status" value="1"/>
</dbReference>
<evidence type="ECO:0000256" key="9">
    <source>
        <dbReference type="ARBA" id="ARBA00042945"/>
    </source>
</evidence>
<dbReference type="GO" id="GO:0005743">
    <property type="term" value="C:mitochondrial inner membrane"/>
    <property type="evidence" value="ECO:0007669"/>
    <property type="project" value="UniProtKB-SubCell"/>
</dbReference>
<dbReference type="EMBL" id="OB660392">
    <property type="protein sequence ID" value="CAD7224538.1"/>
    <property type="molecule type" value="Genomic_DNA"/>
</dbReference>
<protein>
    <recommendedName>
        <fullName evidence="8">Iron-sulfur clusters transporter ABCB7, mitochondrial</fullName>
    </recommendedName>
    <alternativeName>
        <fullName evidence="9">ATP-binding cassette sub-family B member 7, mitochondrial</fullName>
    </alternativeName>
</protein>
<dbReference type="GO" id="GO:0140359">
    <property type="term" value="F:ABC-type transporter activity"/>
    <property type="evidence" value="ECO:0007669"/>
    <property type="project" value="InterPro"/>
</dbReference>
<dbReference type="InterPro" id="IPR039421">
    <property type="entry name" value="Type_1_exporter"/>
</dbReference>
<dbReference type="FunFam" id="1.20.1560.10:FF:000004">
    <property type="entry name" value="ATP-binding cassette sub-family B member 7"/>
    <property type="match status" value="1"/>
</dbReference>
<reference evidence="11" key="1">
    <citation type="submission" date="2020-11" db="EMBL/GenBank/DDBJ databases">
        <authorList>
            <person name="Tran Van P."/>
        </authorList>
    </citation>
    <scope>NUCLEOTIDE SEQUENCE</scope>
</reference>
<keyword evidence="5" id="KW-0067">ATP-binding</keyword>
<evidence type="ECO:0000256" key="8">
    <source>
        <dbReference type="ARBA" id="ARBA00041016"/>
    </source>
</evidence>